<keyword evidence="2 5" id="KW-0812">Transmembrane</keyword>
<dbReference type="PANTHER" id="PTHR37422">
    <property type="entry name" value="TEICHURONIC ACID BIOSYNTHESIS PROTEIN TUAE"/>
    <property type="match status" value="1"/>
</dbReference>
<keyword evidence="7" id="KW-0436">Ligase</keyword>
<evidence type="ECO:0000256" key="5">
    <source>
        <dbReference type="SAM" id="Phobius"/>
    </source>
</evidence>
<feature type="transmembrane region" description="Helical" evidence="5">
    <location>
        <begin position="69"/>
        <end position="90"/>
    </location>
</feature>
<evidence type="ECO:0000256" key="2">
    <source>
        <dbReference type="ARBA" id="ARBA00022692"/>
    </source>
</evidence>
<accession>A0A7G5H0E2</accession>
<name>A0A7G5H0E2_9BACT</name>
<keyword evidence="4 5" id="KW-0472">Membrane</keyword>
<dbReference type="InterPro" id="IPR007016">
    <property type="entry name" value="O-antigen_ligase-rel_domated"/>
</dbReference>
<evidence type="ECO:0000256" key="3">
    <source>
        <dbReference type="ARBA" id="ARBA00022989"/>
    </source>
</evidence>
<sequence>MKQFNKTRSLNNNSINFKSLMFMVYIILLIPTCRFVTEFQNSFYLFEYTLLFALPALKTLLLDVKFRKVVFKYSTALMFFYIIYFTTFYYKEGKIFSGYLNSFIFIFHIIIISYFLYENEFFFKNSLVLVFNILSIFFVFIPHYKYTNSLTLGNFYNLLDEVGIFNGTLEAPSIVAICLLLNFFVLKNTNKKKWFYSICILFSIFQLLLFSRRGLIFSSLISIIYVYIVSRNKFKISVYWQGVLIFVPFLWNILSPALVIMQEMGFFSIFTTRNDLDEIKTATGRLIAWQEIISLILSFDSKYILGYWGELPQNWFLNTEDGSRYAHAHNTFLQLFVEGGYMSLILLSIIILKCISNIKKMVSLKIISMCYSPILFTFFLTISGTESLLRGISFLNFFFIIIYLSLCFEVEYFERSFIDKTEYKKKYVDYKYDFIRE</sequence>
<dbReference type="Proteomes" id="UP000515369">
    <property type="component" value="Chromosome"/>
</dbReference>
<evidence type="ECO:0000313" key="8">
    <source>
        <dbReference type="Proteomes" id="UP000515369"/>
    </source>
</evidence>
<protein>
    <submittedName>
        <fullName evidence="7">O-antigen ligase family protein</fullName>
    </submittedName>
</protein>
<organism evidence="7 8">
    <name type="scientific">Spirosoma foliorum</name>
    <dbReference type="NCBI Taxonomy" id="2710596"/>
    <lineage>
        <taxon>Bacteria</taxon>
        <taxon>Pseudomonadati</taxon>
        <taxon>Bacteroidota</taxon>
        <taxon>Cytophagia</taxon>
        <taxon>Cytophagales</taxon>
        <taxon>Cytophagaceae</taxon>
        <taxon>Spirosoma</taxon>
    </lineage>
</organism>
<dbReference type="AlphaFoldDB" id="A0A7G5H0E2"/>
<feature type="transmembrane region" description="Helical" evidence="5">
    <location>
        <begin position="388"/>
        <end position="408"/>
    </location>
</feature>
<reference evidence="7 8" key="1">
    <citation type="submission" date="2020-07" db="EMBL/GenBank/DDBJ databases">
        <title>Spirosoma foliorum sp. nov., isolated from the leaves on the Nejang mountain Korea, Republic of.</title>
        <authorList>
            <person name="Ho H."/>
            <person name="Lee Y.-J."/>
            <person name="Nurcahyanto D.-A."/>
            <person name="Kim S.-G."/>
        </authorList>
    </citation>
    <scope>NUCLEOTIDE SEQUENCE [LARGE SCALE GENOMIC DNA]</scope>
    <source>
        <strain evidence="7 8">PL0136</strain>
    </source>
</reference>
<feature type="transmembrane region" description="Helical" evidence="5">
    <location>
        <begin position="126"/>
        <end position="144"/>
    </location>
</feature>
<gene>
    <name evidence="7" type="ORF">H3H32_06520</name>
</gene>
<dbReference type="GO" id="GO:0016874">
    <property type="term" value="F:ligase activity"/>
    <property type="evidence" value="ECO:0007669"/>
    <property type="project" value="UniProtKB-KW"/>
</dbReference>
<feature type="transmembrane region" description="Helical" evidence="5">
    <location>
        <begin position="193"/>
        <end position="209"/>
    </location>
</feature>
<feature type="transmembrane region" description="Helical" evidence="5">
    <location>
        <begin position="332"/>
        <end position="352"/>
    </location>
</feature>
<dbReference type="PANTHER" id="PTHR37422:SF17">
    <property type="entry name" value="O-ANTIGEN LIGASE"/>
    <property type="match status" value="1"/>
</dbReference>
<feature type="transmembrane region" description="Helical" evidence="5">
    <location>
        <begin position="96"/>
        <end position="117"/>
    </location>
</feature>
<feature type="transmembrane region" description="Helical" evidence="5">
    <location>
        <begin position="43"/>
        <end position="62"/>
    </location>
</feature>
<dbReference type="Pfam" id="PF04932">
    <property type="entry name" value="Wzy_C"/>
    <property type="match status" value="1"/>
</dbReference>
<feature type="transmembrane region" description="Helical" evidence="5">
    <location>
        <begin position="364"/>
        <end position="382"/>
    </location>
</feature>
<dbReference type="InterPro" id="IPR051533">
    <property type="entry name" value="WaaL-like"/>
</dbReference>
<keyword evidence="3 5" id="KW-1133">Transmembrane helix</keyword>
<feature type="transmembrane region" description="Helical" evidence="5">
    <location>
        <begin position="164"/>
        <end position="186"/>
    </location>
</feature>
<evidence type="ECO:0000256" key="1">
    <source>
        <dbReference type="ARBA" id="ARBA00004141"/>
    </source>
</evidence>
<keyword evidence="8" id="KW-1185">Reference proteome</keyword>
<comment type="subcellular location">
    <subcellularLocation>
        <location evidence="1">Membrane</location>
        <topology evidence="1">Multi-pass membrane protein</topology>
    </subcellularLocation>
</comment>
<evidence type="ECO:0000313" key="7">
    <source>
        <dbReference type="EMBL" id="QMW04584.1"/>
    </source>
</evidence>
<evidence type="ECO:0000259" key="6">
    <source>
        <dbReference type="Pfam" id="PF04932"/>
    </source>
</evidence>
<evidence type="ECO:0000256" key="4">
    <source>
        <dbReference type="ARBA" id="ARBA00023136"/>
    </source>
</evidence>
<dbReference type="KEGG" id="sfol:H3H32_06520"/>
<feature type="transmembrane region" description="Helical" evidence="5">
    <location>
        <begin position="242"/>
        <end position="261"/>
    </location>
</feature>
<dbReference type="EMBL" id="CP059732">
    <property type="protein sequence ID" value="QMW04584.1"/>
    <property type="molecule type" value="Genomic_DNA"/>
</dbReference>
<proteinExistence type="predicted"/>
<dbReference type="RefSeq" id="WP_182461915.1">
    <property type="nucleotide sequence ID" value="NZ_CP059732.1"/>
</dbReference>
<feature type="domain" description="O-antigen ligase-related" evidence="6">
    <location>
        <begin position="199"/>
        <end position="347"/>
    </location>
</feature>
<feature type="transmembrane region" description="Helical" evidence="5">
    <location>
        <begin position="20"/>
        <end position="37"/>
    </location>
</feature>
<feature type="transmembrane region" description="Helical" evidence="5">
    <location>
        <begin position="215"/>
        <end position="230"/>
    </location>
</feature>